<reference evidence="2" key="1">
    <citation type="journal article" date="2020" name="Nature">
        <title>Giant virus diversity and host interactions through global metagenomics.</title>
        <authorList>
            <person name="Schulz F."/>
            <person name="Roux S."/>
            <person name="Paez-Espino D."/>
            <person name="Jungbluth S."/>
            <person name="Walsh D.A."/>
            <person name="Denef V.J."/>
            <person name="McMahon K.D."/>
            <person name="Konstantinidis K.T."/>
            <person name="Eloe-Fadrosh E.A."/>
            <person name="Kyrpides N.C."/>
            <person name="Woyke T."/>
        </authorList>
    </citation>
    <scope>NUCLEOTIDE SEQUENCE</scope>
    <source>
        <strain evidence="2">GVMAG-S-ERX555943-30</strain>
    </source>
</reference>
<organism evidence="2">
    <name type="scientific">viral metagenome</name>
    <dbReference type="NCBI Taxonomy" id="1070528"/>
    <lineage>
        <taxon>unclassified sequences</taxon>
        <taxon>metagenomes</taxon>
        <taxon>organismal metagenomes</taxon>
    </lineage>
</organism>
<name>A0A6C0ATF9_9ZZZZ</name>
<proteinExistence type="predicted"/>
<dbReference type="EMBL" id="MN738750">
    <property type="protein sequence ID" value="QHS83199.1"/>
    <property type="molecule type" value="Genomic_DNA"/>
</dbReference>
<protein>
    <submittedName>
        <fullName evidence="2">Uncharacterized protein</fullName>
    </submittedName>
</protein>
<keyword evidence="1" id="KW-0472">Membrane</keyword>
<accession>A0A6C0ATF9</accession>
<keyword evidence="1" id="KW-1133">Transmembrane helix</keyword>
<sequence length="272" mass="31806">MYIIITHMYKQLLTLLVILLFLYVFYKLYMGIWFFHEGLTQNELEEKMEVEKQERIQSVDGQEASLMVPKIIGIHIQDNQQYSENMYRDKSTFIDQYPNASYLVQTIPKEEIDNISEEYEVEFNKAIQLTLPMETSRFSSFMIIRPTSDNRFPKFFTLDVNNFPSENKKDYVLWGDSGEVESSPNNNVITPYNVKSHPHPKDLMQVEDSNIYIGKYNMGRKILHIHTLGTIFDNNYMNIGNVDTVDDKISIQCSKGHMIDSVMIYFGVPSDI</sequence>
<feature type="transmembrane region" description="Helical" evidence="1">
    <location>
        <begin position="12"/>
        <end position="35"/>
    </location>
</feature>
<keyword evidence="1" id="KW-0812">Transmembrane</keyword>
<evidence type="ECO:0000313" key="2">
    <source>
        <dbReference type="EMBL" id="QHS83199.1"/>
    </source>
</evidence>
<dbReference type="AlphaFoldDB" id="A0A6C0ATF9"/>
<evidence type="ECO:0000256" key="1">
    <source>
        <dbReference type="SAM" id="Phobius"/>
    </source>
</evidence>